<dbReference type="PANTHER" id="PTHR43194">
    <property type="entry name" value="HYDROLASE ALPHA/BETA FOLD FAMILY"/>
    <property type="match status" value="1"/>
</dbReference>
<evidence type="ECO:0000256" key="1">
    <source>
        <dbReference type="SAM" id="SignalP"/>
    </source>
</evidence>
<keyword evidence="1" id="KW-0732">Signal</keyword>
<dbReference type="GO" id="GO:0016787">
    <property type="term" value="F:hydrolase activity"/>
    <property type="evidence" value="ECO:0007669"/>
    <property type="project" value="UniProtKB-KW"/>
</dbReference>
<evidence type="ECO:0000313" key="4">
    <source>
        <dbReference type="Proteomes" id="UP000662770"/>
    </source>
</evidence>
<dbReference type="PANTHER" id="PTHR43194:SF2">
    <property type="entry name" value="PEROXISOMAL MEMBRANE PROTEIN LPX1"/>
    <property type="match status" value="1"/>
</dbReference>
<evidence type="ECO:0000313" key="3">
    <source>
        <dbReference type="EMBL" id="QSX32815.1"/>
    </source>
</evidence>
<name>A0ABX7QPA8_9GAMM</name>
<keyword evidence="3" id="KW-0378">Hydrolase</keyword>
<dbReference type="InterPro" id="IPR000073">
    <property type="entry name" value="AB_hydrolase_1"/>
</dbReference>
<dbReference type="Gene3D" id="3.40.50.1820">
    <property type="entry name" value="alpha/beta hydrolase"/>
    <property type="match status" value="1"/>
</dbReference>
<dbReference type="Pfam" id="PF12697">
    <property type="entry name" value="Abhydrolase_6"/>
    <property type="match status" value="1"/>
</dbReference>
<sequence>MQRRISLSILILLLSISLGGCAQYVANQIVHPTRASSEMANAASFMDAMLLTPHNDCANPCIHYVAGQPWTDTDPARSFELTLALNAQSKPDSIVQQQRQMQGTVILLHGYSANWTWMMPWGLYFQSRGFNTLIPDMPAHGSTSVSEFSYGVRDNHYLKPWLQQLNPPRPWIVVGHSMGAIAASYLAADIDANALVLIAPTSPLPEASKSAAYAFHPVLSQLIPDSSIDAGSEQALKILRLGKADTDIRNILHNWQRPTILFTADNDGVIGNDWPAKLTGLKFEQHQLSATHASILQPTSTAQQLMDNWLVRLLQKPAH</sequence>
<accession>A0ABX7QPA8</accession>
<keyword evidence="4" id="KW-1185">Reference proteome</keyword>
<dbReference type="SUPFAM" id="SSF53474">
    <property type="entry name" value="alpha/beta-Hydrolases"/>
    <property type="match status" value="1"/>
</dbReference>
<dbReference type="RefSeq" id="WP_207354055.1">
    <property type="nucleotide sequence ID" value="NZ_CP071503.1"/>
</dbReference>
<feature type="domain" description="AB hydrolase-1" evidence="2">
    <location>
        <begin position="105"/>
        <end position="224"/>
    </location>
</feature>
<dbReference type="InterPro" id="IPR050228">
    <property type="entry name" value="Carboxylesterase_BioH"/>
</dbReference>
<feature type="chain" id="PRO_5046130474" evidence="1">
    <location>
        <begin position="23"/>
        <end position="319"/>
    </location>
</feature>
<evidence type="ECO:0000259" key="2">
    <source>
        <dbReference type="Pfam" id="PF12697"/>
    </source>
</evidence>
<dbReference type="InterPro" id="IPR029058">
    <property type="entry name" value="AB_hydrolase_fold"/>
</dbReference>
<reference evidence="3 4" key="1">
    <citation type="submission" date="2021-03" db="EMBL/GenBank/DDBJ databases">
        <title>Novel species identification of genus Shewanella.</title>
        <authorList>
            <person name="Liu G."/>
            <person name="Zhang Q."/>
        </authorList>
    </citation>
    <scope>NUCLEOTIDE SEQUENCE [LARGE SCALE GENOMIC DNA]</scope>
    <source>
        <strain evidence="3 4">FJAT-51800</strain>
    </source>
</reference>
<protein>
    <submittedName>
        <fullName evidence="3">Alpha/beta fold hydrolase</fullName>
    </submittedName>
</protein>
<dbReference type="Proteomes" id="UP000662770">
    <property type="component" value="Chromosome"/>
</dbReference>
<dbReference type="EMBL" id="CP071503">
    <property type="protein sequence ID" value="QSX32815.1"/>
    <property type="molecule type" value="Genomic_DNA"/>
</dbReference>
<organism evidence="3 4">
    <name type="scientific">Shewanella avicenniae</name>
    <dbReference type="NCBI Taxonomy" id="2814294"/>
    <lineage>
        <taxon>Bacteria</taxon>
        <taxon>Pseudomonadati</taxon>
        <taxon>Pseudomonadota</taxon>
        <taxon>Gammaproteobacteria</taxon>
        <taxon>Alteromonadales</taxon>
        <taxon>Shewanellaceae</taxon>
        <taxon>Shewanella</taxon>
    </lineage>
</organism>
<dbReference type="PROSITE" id="PS51257">
    <property type="entry name" value="PROKAR_LIPOPROTEIN"/>
    <property type="match status" value="1"/>
</dbReference>
<proteinExistence type="predicted"/>
<feature type="signal peptide" evidence="1">
    <location>
        <begin position="1"/>
        <end position="22"/>
    </location>
</feature>
<gene>
    <name evidence="3" type="ORF">JYB87_13825</name>
</gene>